<dbReference type="InterPro" id="IPR036388">
    <property type="entry name" value="WH-like_DNA-bd_sf"/>
</dbReference>
<evidence type="ECO:0000313" key="7">
    <source>
        <dbReference type="EMBL" id="MUH36357.1"/>
    </source>
</evidence>
<dbReference type="Pfam" id="PF08281">
    <property type="entry name" value="Sigma70_r4_2"/>
    <property type="match status" value="1"/>
</dbReference>
<dbReference type="PANTHER" id="PTHR43133">
    <property type="entry name" value="RNA POLYMERASE ECF-TYPE SIGMA FACTO"/>
    <property type="match status" value="1"/>
</dbReference>
<dbReference type="Gene3D" id="1.10.10.10">
    <property type="entry name" value="Winged helix-like DNA-binding domain superfamily/Winged helix DNA-binding domain"/>
    <property type="match status" value="1"/>
</dbReference>
<dbReference type="GO" id="GO:0006352">
    <property type="term" value="P:DNA-templated transcription initiation"/>
    <property type="evidence" value="ECO:0007669"/>
    <property type="project" value="InterPro"/>
</dbReference>
<name>A0A7X2ZTY8_9FLAO</name>
<dbReference type="RefSeq" id="WP_038235355.1">
    <property type="nucleotide sequence ID" value="NZ_RCNR01000017.1"/>
</dbReference>
<dbReference type="InterPro" id="IPR013325">
    <property type="entry name" value="RNA_pol_sigma_r2"/>
</dbReference>
<proteinExistence type="inferred from homology"/>
<keyword evidence="4" id="KW-0804">Transcription</keyword>
<dbReference type="OrthoDB" id="9772248at2"/>
<evidence type="ECO:0000256" key="4">
    <source>
        <dbReference type="ARBA" id="ARBA00023163"/>
    </source>
</evidence>
<sequence length="179" mass="20573">MSLFQKKNNREMELLFKEYFPLLCLVAFGIVKDKDSAKDIVQDFFISYWQRQETISITVSFKAYAIKSVKNLSLKALQKAKKQELILTDLYIDECEDEKISDTLSSKGSVLSLLDQLPESRRQIFISAILNGQSYAEIAESQGISINTVKTQMKRAYAFLRQESAQKIIHSIVWLSFVL</sequence>
<comment type="caution">
    <text evidence="7">The sequence shown here is derived from an EMBL/GenBank/DDBJ whole genome shotgun (WGS) entry which is preliminary data.</text>
</comment>
<dbReference type="InterPro" id="IPR013249">
    <property type="entry name" value="RNA_pol_sigma70_r4_t2"/>
</dbReference>
<keyword evidence="8" id="KW-1185">Reference proteome</keyword>
<dbReference type="SUPFAM" id="SSF88946">
    <property type="entry name" value="Sigma2 domain of RNA polymerase sigma factors"/>
    <property type="match status" value="1"/>
</dbReference>
<dbReference type="InterPro" id="IPR039425">
    <property type="entry name" value="RNA_pol_sigma-70-like"/>
</dbReference>
<dbReference type="NCBIfam" id="TIGR02937">
    <property type="entry name" value="sigma70-ECF"/>
    <property type="match status" value="1"/>
</dbReference>
<evidence type="ECO:0000259" key="6">
    <source>
        <dbReference type="Pfam" id="PF08281"/>
    </source>
</evidence>
<dbReference type="CDD" id="cd06171">
    <property type="entry name" value="Sigma70_r4"/>
    <property type="match status" value="1"/>
</dbReference>
<dbReference type="Gene3D" id="1.10.1740.10">
    <property type="match status" value="1"/>
</dbReference>
<dbReference type="SUPFAM" id="SSF88659">
    <property type="entry name" value="Sigma3 and sigma4 domains of RNA polymerase sigma factors"/>
    <property type="match status" value="1"/>
</dbReference>
<dbReference type="InterPro" id="IPR007627">
    <property type="entry name" value="RNA_pol_sigma70_r2"/>
</dbReference>
<dbReference type="AlphaFoldDB" id="A0A7X2ZTY8"/>
<organism evidence="7 8">
    <name type="scientific">Zobellia amurskyensis</name>
    <dbReference type="NCBI Taxonomy" id="248905"/>
    <lineage>
        <taxon>Bacteria</taxon>
        <taxon>Pseudomonadati</taxon>
        <taxon>Bacteroidota</taxon>
        <taxon>Flavobacteriia</taxon>
        <taxon>Flavobacteriales</taxon>
        <taxon>Flavobacteriaceae</taxon>
        <taxon>Zobellia</taxon>
    </lineage>
</organism>
<evidence type="ECO:0000256" key="3">
    <source>
        <dbReference type="ARBA" id="ARBA00023082"/>
    </source>
</evidence>
<feature type="domain" description="RNA polymerase sigma-70 region 2" evidence="5">
    <location>
        <begin position="15"/>
        <end position="82"/>
    </location>
</feature>
<dbReference type="InterPro" id="IPR013324">
    <property type="entry name" value="RNA_pol_sigma_r3/r4-like"/>
</dbReference>
<evidence type="ECO:0000259" key="5">
    <source>
        <dbReference type="Pfam" id="PF04542"/>
    </source>
</evidence>
<dbReference type="Proteomes" id="UP000540519">
    <property type="component" value="Unassembled WGS sequence"/>
</dbReference>
<dbReference type="GO" id="GO:0016987">
    <property type="term" value="F:sigma factor activity"/>
    <property type="evidence" value="ECO:0007669"/>
    <property type="project" value="UniProtKB-KW"/>
</dbReference>
<dbReference type="NCBIfam" id="TIGR02985">
    <property type="entry name" value="Sig70_bacteroi1"/>
    <property type="match status" value="1"/>
</dbReference>
<dbReference type="InterPro" id="IPR014327">
    <property type="entry name" value="RNA_pol_sigma70_bacteroid"/>
</dbReference>
<dbReference type="PANTHER" id="PTHR43133:SF46">
    <property type="entry name" value="RNA POLYMERASE SIGMA-70 FACTOR ECF SUBFAMILY"/>
    <property type="match status" value="1"/>
</dbReference>
<dbReference type="InterPro" id="IPR014284">
    <property type="entry name" value="RNA_pol_sigma-70_dom"/>
</dbReference>
<dbReference type="EMBL" id="RCNR01000017">
    <property type="protein sequence ID" value="MUH36357.1"/>
    <property type="molecule type" value="Genomic_DNA"/>
</dbReference>
<keyword evidence="3" id="KW-0731">Sigma factor</keyword>
<feature type="domain" description="RNA polymerase sigma factor 70 region 4 type 2" evidence="6">
    <location>
        <begin position="109"/>
        <end position="160"/>
    </location>
</feature>
<gene>
    <name evidence="7" type="ORF">D9O36_10950</name>
</gene>
<evidence type="ECO:0000256" key="1">
    <source>
        <dbReference type="ARBA" id="ARBA00010641"/>
    </source>
</evidence>
<evidence type="ECO:0000256" key="2">
    <source>
        <dbReference type="ARBA" id="ARBA00023015"/>
    </source>
</evidence>
<dbReference type="Pfam" id="PF04542">
    <property type="entry name" value="Sigma70_r2"/>
    <property type="match status" value="1"/>
</dbReference>
<dbReference type="GO" id="GO:0003677">
    <property type="term" value="F:DNA binding"/>
    <property type="evidence" value="ECO:0007669"/>
    <property type="project" value="InterPro"/>
</dbReference>
<accession>A0A7X2ZTY8</accession>
<keyword evidence="2" id="KW-0805">Transcription regulation</keyword>
<evidence type="ECO:0000313" key="8">
    <source>
        <dbReference type="Proteomes" id="UP000540519"/>
    </source>
</evidence>
<protein>
    <submittedName>
        <fullName evidence="7">RNA polymerase sigma-70 factor</fullName>
    </submittedName>
</protein>
<comment type="similarity">
    <text evidence="1">Belongs to the sigma-70 factor family. ECF subfamily.</text>
</comment>
<reference evidence="7 8" key="1">
    <citation type="journal article" date="2019" name="Mar. Drugs">
        <title>Comparative Genomics and CAZyme Genome Repertoires of Marine Zobellia amurskyensis KMM 3526(T) and Zobellia laminariae KMM 3676(T).</title>
        <authorList>
            <person name="Chernysheva N."/>
            <person name="Bystritskaya E."/>
            <person name="Stenkova A."/>
            <person name="Golovkin I."/>
            <person name="Nedashkovskaya O."/>
            <person name="Isaeva M."/>
        </authorList>
    </citation>
    <scope>NUCLEOTIDE SEQUENCE [LARGE SCALE GENOMIC DNA]</scope>
    <source>
        <strain evidence="7 8">KMM 3526</strain>
    </source>
</reference>